<reference evidence="3" key="1">
    <citation type="journal article" date="2008" name="BMC Genomics">
        <title>A conifer genomics resource of 200,000 spruce (Picea spp.) ESTs and 6,464 high-quality, sequence-finished full-length cDNAs for Sitka spruce (Picea sitchensis).</title>
        <authorList>
            <person name="Ralph S.G."/>
            <person name="Chun H.J."/>
            <person name="Kolosova N."/>
            <person name="Cooper D."/>
            <person name="Oddy C."/>
            <person name="Ritland C.E."/>
            <person name="Kirkpatrick R."/>
            <person name="Moore R."/>
            <person name="Barber S."/>
            <person name="Holt R.A."/>
            <person name="Jones S.J."/>
            <person name="Marra M.A."/>
            <person name="Douglas C.J."/>
            <person name="Ritland K."/>
            <person name="Bohlmann J."/>
        </authorList>
    </citation>
    <scope>NUCLEOTIDE SEQUENCE</scope>
    <source>
        <tissue evidence="3">Bark</tissue>
    </source>
</reference>
<feature type="region of interest" description="Disordered" evidence="2">
    <location>
        <begin position="1"/>
        <end position="22"/>
    </location>
</feature>
<dbReference type="PANTHER" id="PTHR31495">
    <property type="entry name" value="PEROXYGENASE 3-RELATED"/>
    <property type="match status" value="1"/>
</dbReference>
<evidence type="ECO:0008006" key="4">
    <source>
        <dbReference type="Google" id="ProtNLM"/>
    </source>
</evidence>
<proteinExistence type="evidence at transcript level"/>
<evidence type="ECO:0000256" key="1">
    <source>
        <dbReference type="ARBA" id="ARBA00006765"/>
    </source>
</evidence>
<protein>
    <recommendedName>
        <fullName evidence="4">Caleosin</fullName>
    </recommendedName>
</protein>
<dbReference type="GO" id="GO:0004497">
    <property type="term" value="F:monooxygenase activity"/>
    <property type="evidence" value="ECO:0007669"/>
    <property type="project" value="TreeGrafter"/>
</dbReference>
<dbReference type="Pfam" id="PF05042">
    <property type="entry name" value="Caleosin"/>
    <property type="match status" value="1"/>
</dbReference>
<dbReference type="GO" id="GO:0005509">
    <property type="term" value="F:calcium ion binding"/>
    <property type="evidence" value="ECO:0007669"/>
    <property type="project" value="TreeGrafter"/>
</dbReference>
<comment type="similarity">
    <text evidence="1">Belongs to the caleosin family.</text>
</comment>
<dbReference type="SUPFAM" id="SSF47473">
    <property type="entry name" value="EF-hand"/>
    <property type="match status" value="1"/>
</dbReference>
<dbReference type="InterPro" id="IPR011992">
    <property type="entry name" value="EF-hand-dom_pair"/>
</dbReference>
<sequence>MEQPSAESMQTVAAKAPVTSRRKLNTELNEQMPKPYLARALVAVDPNCLNGSKGHHHNNMSVLQQHVAFFDRNKDGIIYPWETYQGFRAIGFNIPISLVAGLFINLTLSYPTSSSWIPSLLLPIHIDNIHKGKHGRDSEVYDTEGRFVPAKFDAIFGKYACTFPDKLTYSELQAMLKANRNVNDLFGWVAARAEWSFLYNLAKNKEGFLEKEAMRALYDGSLFEYFEKQYASRKTQ</sequence>
<organism evidence="3">
    <name type="scientific">Picea sitchensis</name>
    <name type="common">Sitka spruce</name>
    <name type="synonym">Pinus sitchensis</name>
    <dbReference type="NCBI Taxonomy" id="3332"/>
    <lineage>
        <taxon>Eukaryota</taxon>
        <taxon>Viridiplantae</taxon>
        <taxon>Streptophyta</taxon>
        <taxon>Embryophyta</taxon>
        <taxon>Tracheophyta</taxon>
        <taxon>Spermatophyta</taxon>
        <taxon>Pinopsida</taxon>
        <taxon>Pinidae</taxon>
        <taxon>Conifers I</taxon>
        <taxon>Pinales</taxon>
        <taxon>Pinaceae</taxon>
        <taxon>Picea</taxon>
    </lineage>
</organism>
<dbReference type="EMBL" id="EF084530">
    <property type="protein sequence ID" value="ABK23847.1"/>
    <property type="molecule type" value="mRNA"/>
</dbReference>
<dbReference type="AlphaFoldDB" id="A9NT86"/>
<dbReference type="InterPro" id="IPR007736">
    <property type="entry name" value="Caleosin-related"/>
</dbReference>
<feature type="compositionally biased region" description="Polar residues" evidence="2">
    <location>
        <begin position="1"/>
        <end position="11"/>
    </location>
</feature>
<evidence type="ECO:0000256" key="2">
    <source>
        <dbReference type="SAM" id="MobiDB-lite"/>
    </source>
</evidence>
<accession>A9NT86</accession>
<evidence type="ECO:0000313" key="3">
    <source>
        <dbReference type="EMBL" id="ABK23847.1"/>
    </source>
</evidence>
<name>A9NT86_PICSI</name>
<dbReference type="PANTHER" id="PTHR31495:SF1">
    <property type="entry name" value="INACTIVE PEROXYGENASE-LIKE PROTEIN-RELATED"/>
    <property type="match status" value="1"/>
</dbReference>